<protein>
    <submittedName>
        <fullName evidence="2">Uncharacterized protein</fullName>
    </submittedName>
</protein>
<reference evidence="2" key="1">
    <citation type="journal article" date="2019" name="Sci. Rep.">
        <title>Draft genome of Tanacetum cinerariifolium, the natural source of mosquito coil.</title>
        <authorList>
            <person name="Yamashiro T."/>
            <person name="Shiraishi A."/>
            <person name="Satake H."/>
            <person name="Nakayama K."/>
        </authorList>
    </citation>
    <scope>NUCLEOTIDE SEQUENCE</scope>
</reference>
<accession>A0A699U8P3</accession>
<sequence length="113" mass="12378">IQPSGEYHAVPPPIIRDFMPPKPNLVFHTAPIAVETSHLAFTIQLSPGKPAKDLSYTTRPMAPIIEDWVSDTEDESGSNDPQSVSSFVQPTKHVKSSRHCNQPVEAHILATTP</sequence>
<evidence type="ECO:0000313" key="2">
    <source>
        <dbReference type="EMBL" id="GFD18837.1"/>
    </source>
</evidence>
<feature type="compositionally biased region" description="Acidic residues" evidence="1">
    <location>
        <begin position="68"/>
        <end position="77"/>
    </location>
</feature>
<feature type="region of interest" description="Disordered" evidence="1">
    <location>
        <begin position="68"/>
        <end position="113"/>
    </location>
</feature>
<feature type="non-terminal residue" evidence="2">
    <location>
        <position position="113"/>
    </location>
</feature>
<dbReference type="EMBL" id="BKCJ011310091">
    <property type="protein sequence ID" value="GFD18837.1"/>
    <property type="molecule type" value="Genomic_DNA"/>
</dbReference>
<name>A0A699U8P3_TANCI</name>
<comment type="caution">
    <text evidence="2">The sequence shown here is derived from an EMBL/GenBank/DDBJ whole genome shotgun (WGS) entry which is preliminary data.</text>
</comment>
<feature type="non-terminal residue" evidence="2">
    <location>
        <position position="1"/>
    </location>
</feature>
<dbReference type="AlphaFoldDB" id="A0A699U8P3"/>
<organism evidence="2">
    <name type="scientific">Tanacetum cinerariifolium</name>
    <name type="common">Dalmatian daisy</name>
    <name type="synonym">Chrysanthemum cinerariifolium</name>
    <dbReference type="NCBI Taxonomy" id="118510"/>
    <lineage>
        <taxon>Eukaryota</taxon>
        <taxon>Viridiplantae</taxon>
        <taxon>Streptophyta</taxon>
        <taxon>Embryophyta</taxon>
        <taxon>Tracheophyta</taxon>
        <taxon>Spermatophyta</taxon>
        <taxon>Magnoliopsida</taxon>
        <taxon>eudicotyledons</taxon>
        <taxon>Gunneridae</taxon>
        <taxon>Pentapetalae</taxon>
        <taxon>asterids</taxon>
        <taxon>campanulids</taxon>
        <taxon>Asterales</taxon>
        <taxon>Asteraceae</taxon>
        <taxon>Asteroideae</taxon>
        <taxon>Anthemideae</taxon>
        <taxon>Anthemidinae</taxon>
        <taxon>Tanacetum</taxon>
    </lineage>
</organism>
<feature type="compositionally biased region" description="Polar residues" evidence="1">
    <location>
        <begin position="78"/>
        <end position="89"/>
    </location>
</feature>
<evidence type="ECO:0000256" key="1">
    <source>
        <dbReference type="SAM" id="MobiDB-lite"/>
    </source>
</evidence>
<proteinExistence type="predicted"/>
<gene>
    <name evidence="2" type="ORF">Tci_890806</name>
</gene>